<evidence type="ECO:0000256" key="2">
    <source>
        <dbReference type="ARBA" id="ARBA00022692"/>
    </source>
</evidence>
<dbReference type="STRING" id="83560.NC80_00520"/>
<dbReference type="KEGG" id="cmx:DNC_00530"/>
<evidence type="ECO:0000256" key="5">
    <source>
        <dbReference type="SAM" id="Phobius"/>
    </source>
</evidence>
<dbReference type="InterPro" id="IPR008217">
    <property type="entry name" value="Ccc1_fam"/>
</dbReference>
<dbReference type="EMBL" id="CP007217">
    <property type="protein sequence ID" value="AJR10204.1"/>
    <property type="molecule type" value="Genomic_DNA"/>
</dbReference>
<gene>
    <name evidence="6" type="ORF">BD36_00560</name>
</gene>
<dbReference type="GeneID" id="1245631"/>
<feature type="transmembrane region" description="Helical" evidence="5">
    <location>
        <begin position="182"/>
        <end position="214"/>
    </location>
</feature>
<dbReference type="OMA" id="AYMELSH"/>
<protein>
    <submittedName>
        <fullName evidence="6">Membrane protein</fullName>
    </submittedName>
</protein>
<dbReference type="Proteomes" id="UP000260363">
    <property type="component" value="Chromosome"/>
</dbReference>
<proteinExistence type="predicted"/>
<name>A0A069ZR68_CHLMR</name>
<evidence type="ECO:0000256" key="3">
    <source>
        <dbReference type="ARBA" id="ARBA00022989"/>
    </source>
</evidence>
<dbReference type="AlphaFoldDB" id="A0A069ZR68"/>
<sequence>MTSEYEHFGNLSPEEHIKDVQDMHKVCKGEPHQTKKGCWYHLAHDAIDCGVFIFFIRTVFFLVPTIPVFSYGKILFTTGLSWVFYTACRRAQSAWAYMELTHRNMLQEKKEIEEHPEQERIELKVLYANQGFQEPLISQMVDFVCADSSLLLNTMLREELHIQFEDYPHPLKQGSVKACGGLLGLLLFSPIALTVSYTIAALLTSIIIGALLALKARLIKNAVTPAIVWGVGMFITAISLCCSLIRLF</sequence>
<comment type="subcellular location">
    <subcellularLocation>
        <location evidence="1">Endomembrane system</location>
        <topology evidence="1">Multi-pass membrane protein</topology>
    </subcellularLocation>
</comment>
<dbReference type="PATRIC" id="fig|83560.10.peg.101"/>
<dbReference type="KEGG" id="cmm:NC80_00520"/>
<evidence type="ECO:0000313" key="7">
    <source>
        <dbReference type="Proteomes" id="UP000260363"/>
    </source>
</evidence>
<dbReference type="RefSeq" id="WP_010229370.1">
    <property type="nucleotide sequence ID" value="NZ_CP007217.1"/>
</dbReference>
<keyword evidence="2 5" id="KW-0812">Transmembrane</keyword>
<dbReference type="GO" id="GO:0005384">
    <property type="term" value="F:manganese ion transmembrane transporter activity"/>
    <property type="evidence" value="ECO:0007669"/>
    <property type="project" value="InterPro"/>
</dbReference>
<organism evidence="6 7">
    <name type="scientific">Chlamydia muridarum</name>
    <dbReference type="NCBI Taxonomy" id="83560"/>
    <lineage>
        <taxon>Bacteria</taxon>
        <taxon>Pseudomonadati</taxon>
        <taxon>Chlamydiota</taxon>
        <taxon>Chlamydiia</taxon>
        <taxon>Chlamydiales</taxon>
        <taxon>Chlamydiaceae</taxon>
        <taxon>Chlamydia/Chlamydophila group</taxon>
        <taxon>Chlamydia</taxon>
    </lineage>
</organism>
<dbReference type="KEGG" id="cmg:NC81_00530"/>
<keyword evidence="3 5" id="KW-1133">Transmembrane helix</keyword>
<dbReference type="GO" id="GO:0030026">
    <property type="term" value="P:intracellular manganese ion homeostasis"/>
    <property type="evidence" value="ECO:0007669"/>
    <property type="project" value="InterPro"/>
</dbReference>
<feature type="transmembrane region" description="Helical" evidence="5">
    <location>
        <begin position="42"/>
        <end position="63"/>
    </location>
</feature>
<evidence type="ECO:0000313" key="6">
    <source>
        <dbReference type="EMBL" id="AJR10204.1"/>
    </source>
</evidence>
<feature type="transmembrane region" description="Helical" evidence="5">
    <location>
        <begin position="226"/>
        <end position="247"/>
    </location>
</feature>
<keyword evidence="4 5" id="KW-0472">Membrane</keyword>
<evidence type="ECO:0000256" key="4">
    <source>
        <dbReference type="ARBA" id="ARBA00023136"/>
    </source>
</evidence>
<reference evidence="6 7" key="1">
    <citation type="submission" date="2014-02" db="EMBL/GenBank/DDBJ databases">
        <authorList>
            <person name="Chen C."/>
            <person name="Conrad T.A."/>
            <person name="Zhou Z."/>
            <person name="Lai Z."/>
            <person name="Zhong G."/>
        </authorList>
    </citation>
    <scope>NUCLEOTIDE SEQUENCE [LARGE SCALE GENOMIC DNA]</scope>
    <source>
        <strain evidence="6 7">Nigg3-28</strain>
    </source>
</reference>
<dbReference type="CDD" id="cd02437">
    <property type="entry name" value="CCC1_like_1"/>
    <property type="match status" value="1"/>
</dbReference>
<dbReference type="Pfam" id="PF01988">
    <property type="entry name" value="VIT1"/>
    <property type="match status" value="1"/>
</dbReference>
<evidence type="ECO:0000256" key="1">
    <source>
        <dbReference type="ARBA" id="ARBA00004127"/>
    </source>
</evidence>
<dbReference type="GO" id="GO:0012505">
    <property type="term" value="C:endomembrane system"/>
    <property type="evidence" value="ECO:0007669"/>
    <property type="project" value="UniProtKB-SubCell"/>
</dbReference>
<accession>A0A069ZR68</accession>